<keyword evidence="2 4" id="KW-0732">Signal</keyword>
<dbReference type="Proteomes" id="UP001058533">
    <property type="component" value="Chromosome"/>
</dbReference>
<dbReference type="PANTHER" id="PTHR35089:SF1">
    <property type="entry name" value="CHAPERONE PROTEIN SKP"/>
    <property type="match status" value="1"/>
</dbReference>
<evidence type="ECO:0000313" key="6">
    <source>
        <dbReference type="Proteomes" id="UP001058533"/>
    </source>
</evidence>
<feature type="compositionally biased region" description="Low complexity" evidence="3">
    <location>
        <begin position="185"/>
        <end position="216"/>
    </location>
</feature>
<dbReference type="PANTHER" id="PTHR35089">
    <property type="entry name" value="CHAPERONE PROTEIN SKP"/>
    <property type="match status" value="1"/>
</dbReference>
<protein>
    <submittedName>
        <fullName evidence="5">OmpH family outer membrane protein</fullName>
    </submittedName>
</protein>
<name>A0ABY5LC58_9SPHN</name>
<feature type="signal peptide" evidence="4">
    <location>
        <begin position="1"/>
        <end position="25"/>
    </location>
</feature>
<feature type="chain" id="PRO_5046368469" evidence="4">
    <location>
        <begin position="26"/>
        <end position="216"/>
    </location>
</feature>
<dbReference type="Pfam" id="PF03938">
    <property type="entry name" value="OmpH"/>
    <property type="match status" value="1"/>
</dbReference>
<gene>
    <name evidence="5" type="ORF">NMP03_04170</name>
</gene>
<evidence type="ECO:0000313" key="5">
    <source>
        <dbReference type="EMBL" id="UUL83432.1"/>
    </source>
</evidence>
<comment type="similarity">
    <text evidence="1">Belongs to the Skp family.</text>
</comment>
<keyword evidence="6" id="KW-1185">Reference proteome</keyword>
<evidence type="ECO:0000256" key="1">
    <source>
        <dbReference type="ARBA" id="ARBA00009091"/>
    </source>
</evidence>
<dbReference type="SMART" id="SM00935">
    <property type="entry name" value="OmpH"/>
    <property type="match status" value="1"/>
</dbReference>
<sequence length="216" mass="22494">MTMFKTLLLAAAPVAIAAMPVPAAAQTGGIAVANPEGAVAQSNAWRTAQSQIQTTYKAQLDQAQARQTALQNELRPLVTAFETARAAPNANEATLRTQATTIQQREQAANAELQRLTAPASRARAYVVEQISAQLPAAVNAAVARKKVTLLLRPDAALYTQPSNDITADVTTELNRLVPSVTITPPANWQPGQQGQPAPAAAPAAAAPAPAAPRGR</sequence>
<accession>A0ABY5LC58</accession>
<evidence type="ECO:0000256" key="4">
    <source>
        <dbReference type="SAM" id="SignalP"/>
    </source>
</evidence>
<evidence type="ECO:0000256" key="3">
    <source>
        <dbReference type="SAM" id="MobiDB-lite"/>
    </source>
</evidence>
<dbReference type="Gene3D" id="3.30.910.20">
    <property type="entry name" value="Skp domain"/>
    <property type="match status" value="1"/>
</dbReference>
<dbReference type="InterPro" id="IPR024930">
    <property type="entry name" value="Skp_dom_sf"/>
</dbReference>
<reference evidence="5" key="1">
    <citation type="submission" date="2022-07" db="EMBL/GenBank/DDBJ databases">
        <title>Sphingomonas sp. nov., a novel bacterium isolated from the north slope of the Mount Everest.</title>
        <authorList>
            <person name="Cui X."/>
            <person name="Liu Y."/>
        </authorList>
    </citation>
    <scope>NUCLEOTIDE SEQUENCE</scope>
    <source>
        <strain evidence="5">S5-59</strain>
    </source>
</reference>
<dbReference type="RefSeq" id="WP_256507271.1">
    <property type="nucleotide sequence ID" value="NZ_CP101740.1"/>
</dbReference>
<feature type="region of interest" description="Disordered" evidence="3">
    <location>
        <begin position="182"/>
        <end position="216"/>
    </location>
</feature>
<proteinExistence type="inferred from homology"/>
<dbReference type="EMBL" id="CP101740">
    <property type="protein sequence ID" value="UUL83432.1"/>
    <property type="molecule type" value="Genomic_DNA"/>
</dbReference>
<evidence type="ECO:0000256" key="2">
    <source>
        <dbReference type="ARBA" id="ARBA00022729"/>
    </source>
</evidence>
<dbReference type="InterPro" id="IPR005632">
    <property type="entry name" value="Chaperone_Skp"/>
</dbReference>
<organism evidence="5 6">
    <name type="scientific">Sphingomonas qomolangmaensis</name>
    <dbReference type="NCBI Taxonomy" id="2918765"/>
    <lineage>
        <taxon>Bacteria</taxon>
        <taxon>Pseudomonadati</taxon>
        <taxon>Pseudomonadota</taxon>
        <taxon>Alphaproteobacteria</taxon>
        <taxon>Sphingomonadales</taxon>
        <taxon>Sphingomonadaceae</taxon>
        <taxon>Sphingomonas</taxon>
    </lineage>
</organism>
<dbReference type="SUPFAM" id="SSF111384">
    <property type="entry name" value="OmpH-like"/>
    <property type="match status" value="1"/>
</dbReference>